<gene>
    <name evidence="10" type="ORF">FME351_LOCUS8520</name>
    <name evidence="11" type="ORF">TIS948_LOCUS28185</name>
    <name evidence="12" type="ORF">TSG867_LOCUS9694</name>
    <name evidence="13" type="ORF">UJA718_LOCUS18284</name>
</gene>
<evidence type="ECO:0000256" key="7">
    <source>
        <dbReference type="ARBA" id="ARBA00023303"/>
    </source>
</evidence>
<evidence type="ECO:0000256" key="8">
    <source>
        <dbReference type="SAM" id="Phobius"/>
    </source>
</evidence>
<dbReference type="EMBL" id="CAJOBP010003078">
    <property type="protein sequence ID" value="CAF4389018.1"/>
    <property type="molecule type" value="Genomic_DNA"/>
</dbReference>
<dbReference type="Proteomes" id="UP000663869">
    <property type="component" value="Unassembled WGS sequence"/>
</dbReference>
<dbReference type="GO" id="GO:0008076">
    <property type="term" value="C:voltage-gated potassium channel complex"/>
    <property type="evidence" value="ECO:0007669"/>
    <property type="project" value="InterPro"/>
</dbReference>
<dbReference type="Gene3D" id="1.10.287.70">
    <property type="match status" value="1"/>
</dbReference>
<feature type="transmembrane region" description="Helical" evidence="8">
    <location>
        <begin position="211"/>
        <end position="232"/>
    </location>
</feature>
<evidence type="ECO:0000313" key="14">
    <source>
        <dbReference type="Proteomes" id="UP000663869"/>
    </source>
</evidence>
<evidence type="ECO:0000256" key="2">
    <source>
        <dbReference type="ARBA" id="ARBA00022448"/>
    </source>
</evidence>
<dbReference type="Pfam" id="PF02214">
    <property type="entry name" value="BTB_2"/>
    <property type="match status" value="1"/>
</dbReference>
<keyword evidence="4 8" id="KW-1133">Transmembrane helix</keyword>
<evidence type="ECO:0000313" key="10">
    <source>
        <dbReference type="EMBL" id="CAF3395098.1"/>
    </source>
</evidence>
<feature type="transmembrane region" description="Helical" evidence="8">
    <location>
        <begin position="184"/>
        <end position="204"/>
    </location>
</feature>
<evidence type="ECO:0000313" key="15">
    <source>
        <dbReference type="Proteomes" id="UP000663873"/>
    </source>
</evidence>
<comment type="subcellular location">
    <subcellularLocation>
        <location evidence="1">Membrane</location>
        <topology evidence="1">Multi-pass membrane protein</topology>
    </subcellularLocation>
</comment>
<evidence type="ECO:0000256" key="4">
    <source>
        <dbReference type="ARBA" id="ARBA00022989"/>
    </source>
</evidence>
<dbReference type="InterPro" id="IPR011333">
    <property type="entry name" value="SKP1/BTB/POZ_sf"/>
</dbReference>
<dbReference type="SUPFAM" id="SSF81324">
    <property type="entry name" value="Voltage-gated potassium channels"/>
    <property type="match status" value="1"/>
</dbReference>
<dbReference type="SUPFAM" id="SSF54695">
    <property type="entry name" value="POZ domain"/>
    <property type="match status" value="1"/>
</dbReference>
<evidence type="ECO:0000256" key="1">
    <source>
        <dbReference type="ARBA" id="ARBA00004141"/>
    </source>
</evidence>
<dbReference type="OrthoDB" id="10001921at2759"/>
<reference evidence="10" key="1">
    <citation type="submission" date="2021-02" db="EMBL/GenBank/DDBJ databases">
        <authorList>
            <person name="Nowell W R."/>
        </authorList>
    </citation>
    <scope>NUCLEOTIDE SEQUENCE</scope>
</reference>
<dbReference type="GO" id="GO:0051260">
    <property type="term" value="P:protein homooligomerization"/>
    <property type="evidence" value="ECO:0007669"/>
    <property type="project" value="InterPro"/>
</dbReference>
<sequence length="419" mass="48913">MTHEENFNQDSDLVKINDSSQNYPIIIYARQLNQYYHTLLGNPFQRLNYYDSSTGQYCFCRTPGIINYIITYYLQQGCLLTEVHYPPEILYDELVFFGFNIQIIYDIVSNCITINYYIPSGKYRRAFWFTFDSDISKYKFYLTRTITSLITICSVITSLTFLEIANNLFTHHDQQRKFLIKKALVIEILILTFFYFELTIRYFIRPKIQQTTVVLMLINFVSLLPIALFLFIWPIPSAWLYNLLVLQLAARIVRSVRLSSYAYQITHALTEQLSIYVESFQSIALINLFFALLILAFEQMSSVSNRTNDFRSLSEIIWISFNAFTALGEGTNRPLTSAGLIIEFLTCFIGVLTIPQFAQIVYTIVSNTIDKQKINDEKRKRTHLVMIEDEHGNKAIGQVNVDDQRNESLPEILIQKDEF</sequence>
<evidence type="ECO:0000313" key="12">
    <source>
        <dbReference type="EMBL" id="CAF4353224.1"/>
    </source>
</evidence>
<dbReference type="Proteomes" id="UP000663862">
    <property type="component" value="Unassembled WGS sequence"/>
</dbReference>
<feature type="domain" description="Potassium channel tetramerisation-type BTB" evidence="9">
    <location>
        <begin position="28"/>
        <end position="102"/>
    </location>
</feature>
<dbReference type="GO" id="GO:0001508">
    <property type="term" value="P:action potential"/>
    <property type="evidence" value="ECO:0007669"/>
    <property type="project" value="TreeGrafter"/>
</dbReference>
<dbReference type="Gene3D" id="3.30.710.10">
    <property type="entry name" value="Potassium Channel Kv1.1, Chain A"/>
    <property type="match status" value="1"/>
</dbReference>
<evidence type="ECO:0000256" key="6">
    <source>
        <dbReference type="ARBA" id="ARBA00023136"/>
    </source>
</evidence>
<evidence type="ECO:0000313" key="13">
    <source>
        <dbReference type="EMBL" id="CAF4389018.1"/>
    </source>
</evidence>
<evidence type="ECO:0000256" key="3">
    <source>
        <dbReference type="ARBA" id="ARBA00022692"/>
    </source>
</evidence>
<dbReference type="EMBL" id="CAJNYU010000874">
    <property type="protein sequence ID" value="CAF3395098.1"/>
    <property type="molecule type" value="Genomic_DNA"/>
</dbReference>
<evidence type="ECO:0000256" key="5">
    <source>
        <dbReference type="ARBA" id="ARBA00023065"/>
    </source>
</evidence>
<keyword evidence="5" id="KW-0406">Ion transport</keyword>
<name>A0A817ZN11_9BILA</name>
<comment type="caution">
    <text evidence="10">The sequence shown here is derived from an EMBL/GenBank/DDBJ whole genome shotgun (WGS) entry which is preliminary data.</text>
</comment>
<dbReference type="InterPro" id="IPR003131">
    <property type="entry name" value="T1-type_BTB"/>
</dbReference>
<feature type="transmembrane region" description="Helical" evidence="8">
    <location>
        <begin position="146"/>
        <end position="164"/>
    </location>
</feature>
<dbReference type="Proteomes" id="UP000663873">
    <property type="component" value="Unassembled WGS sequence"/>
</dbReference>
<keyword evidence="3 8" id="KW-0812">Transmembrane</keyword>
<keyword evidence="6 8" id="KW-0472">Membrane</keyword>
<accession>A0A817ZN11</accession>
<evidence type="ECO:0000313" key="11">
    <source>
        <dbReference type="EMBL" id="CAF3406501.1"/>
    </source>
</evidence>
<keyword evidence="2" id="KW-0813">Transport</keyword>
<keyword evidence="15" id="KW-1185">Reference proteome</keyword>
<dbReference type="InterPro" id="IPR028325">
    <property type="entry name" value="VG_K_chnl"/>
</dbReference>
<dbReference type="AlphaFoldDB" id="A0A817ZN11"/>
<proteinExistence type="predicted"/>
<feature type="transmembrane region" description="Helical" evidence="8">
    <location>
        <begin position="340"/>
        <end position="365"/>
    </location>
</feature>
<evidence type="ECO:0000259" key="9">
    <source>
        <dbReference type="Pfam" id="PF02214"/>
    </source>
</evidence>
<keyword evidence="7" id="KW-0407">Ion channel</keyword>
<protein>
    <recommendedName>
        <fullName evidence="9">Potassium channel tetramerisation-type BTB domain-containing protein</fullName>
    </recommendedName>
</protein>
<dbReference type="PANTHER" id="PTHR11537">
    <property type="entry name" value="VOLTAGE-GATED POTASSIUM CHANNEL"/>
    <property type="match status" value="1"/>
</dbReference>
<dbReference type="PANTHER" id="PTHR11537:SF113">
    <property type="entry name" value="POTASSIUM VOLTAGE-GATED CHANNEL PROTEIN SHAKER"/>
    <property type="match status" value="1"/>
</dbReference>
<dbReference type="EMBL" id="CAJOBQ010000430">
    <property type="protein sequence ID" value="CAF4353224.1"/>
    <property type="molecule type" value="Genomic_DNA"/>
</dbReference>
<dbReference type="GO" id="GO:0005251">
    <property type="term" value="F:delayed rectifier potassium channel activity"/>
    <property type="evidence" value="ECO:0007669"/>
    <property type="project" value="TreeGrafter"/>
</dbReference>
<dbReference type="PRINTS" id="PR00169">
    <property type="entry name" value="KCHANNEL"/>
</dbReference>
<dbReference type="EMBL" id="CAJNXB010005070">
    <property type="protein sequence ID" value="CAF3406501.1"/>
    <property type="molecule type" value="Genomic_DNA"/>
</dbReference>
<feature type="transmembrane region" description="Helical" evidence="8">
    <location>
        <begin position="275"/>
        <end position="297"/>
    </location>
</feature>
<organism evidence="10 14">
    <name type="scientific">Rotaria socialis</name>
    <dbReference type="NCBI Taxonomy" id="392032"/>
    <lineage>
        <taxon>Eukaryota</taxon>
        <taxon>Metazoa</taxon>
        <taxon>Spiralia</taxon>
        <taxon>Gnathifera</taxon>
        <taxon>Rotifera</taxon>
        <taxon>Eurotatoria</taxon>
        <taxon>Bdelloidea</taxon>
        <taxon>Philodinida</taxon>
        <taxon>Philodinidae</taxon>
        <taxon>Rotaria</taxon>
    </lineage>
</organism>
<dbReference type="Proteomes" id="UP000663825">
    <property type="component" value="Unassembled WGS sequence"/>
</dbReference>